<dbReference type="EMBL" id="ACKX01000243">
    <property type="protein sequence ID" value="EEJ50156.1"/>
    <property type="molecule type" value="Genomic_DNA"/>
</dbReference>
<keyword evidence="2" id="KW-1185">Reference proteome</keyword>
<dbReference type="RefSeq" id="WP_007158003.1">
    <property type="nucleotide sequence ID" value="NZ_GG668536.1"/>
</dbReference>
<dbReference type="AlphaFoldDB" id="C2L1H0"/>
<organism evidence="1 2">
    <name type="scientific">Oribacterium sinus F0268</name>
    <dbReference type="NCBI Taxonomy" id="585501"/>
    <lineage>
        <taxon>Bacteria</taxon>
        <taxon>Bacillati</taxon>
        <taxon>Bacillota</taxon>
        <taxon>Clostridia</taxon>
        <taxon>Lachnospirales</taxon>
        <taxon>Lachnospiraceae</taxon>
        <taxon>Oribacterium</taxon>
    </lineage>
</organism>
<reference evidence="1 2" key="1">
    <citation type="submission" date="2009-04" db="EMBL/GenBank/DDBJ databases">
        <authorList>
            <person name="Qin X."/>
            <person name="Bachman B."/>
            <person name="Battles P."/>
            <person name="Bell A."/>
            <person name="Bess C."/>
            <person name="Bickham C."/>
            <person name="Chaboub L."/>
            <person name="Chen D."/>
            <person name="Coyle M."/>
            <person name="Deiros D.R."/>
            <person name="Dinh H."/>
            <person name="Forbes L."/>
            <person name="Fowler G."/>
            <person name="Francisco L."/>
            <person name="Fu Q."/>
            <person name="Gubbala S."/>
            <person name="Hale W."/>
            <person name="Han Y."/>
            <person name="Hemphill L."/>
            <person name="Highlander S.K."/>
            <person name="Hirani K."/>
            <person name="Hogues M."/>
            <person name="Jackson L."/>
            <person name="Jakkamsetti A."/>
            <person name="Javaid M."/>
            <person name="Jiang H."/>
            <person name="Korchina V."/>
            <person name="Kovar C."/>
            <person name="Lara F."/>
            <person name="Lee S."/>
            <person name="Mata R."/>
            <person name="Mathew T."/>
            <person name="Moen C."/>
            <person name="Morales K."/>
            <person name="Munidasa M."/>
            <person name="Nazareth L."/>
            <person name="Ngo R."/>
            <person name="Nguyen L."/>
            <person name="Okwuonu G."/>
            <person name="Ongeri F."/>
            <person name="Patil S."/>
            <person name="Petrosino J."/>
            <person name="Pham C."/>
            <person name="Pham P."/>
            <person name="Pu L.-L."/>
            <person name="Puazo M."/>
            <person name="Raj R."/>
            <person name="Reid J."/>
            <person name="Rouhana J."/>
            <person name="Saada N."/>
            <person name="Shang Y."/>
            <person name="Simmons D."/>
            <person name="Thornton R."/>
            <person name="Warren J."/>
            <person name="Weissenberger G."/>
            <person name="Zhang J."/>
            <person name="Zhang L."/>
            <person name="Zhou C."/>
            <person name="Zhu D."/>
            <person name="Muzny D."/>
            <person name="Worley K."/>
            <person name="Gibbs R."/>
        </authorList>
    </citation>
    <scope>NUCLEOTIDE SEQUENCE [LARGE SCALE GENOMIC DNA]</scope>
    <source>
        <strain evidence="1 2">F0268</strain>
    </source>
</reference>
<gene>
    <name evidence="1" type="ORF">HMPREF6123_2589</name>
</gene>
<feature type="non-terminal residue" evidence="1">
    <location>
        <position position="1"/>
    </location>
</feature>
<dbReference type="Proteomes" id="UP000004121">
    <property type="component" value="Unassembled WGS sequence"/>
</dbReference>
<name>C2L1H0_9FIRM</name>
<evidence type="ECO:0000313" key="1">
    <source>
        <dbReference type="EMBL" id="EEJ50156.1"/>
    </source>
</evidence>
<dbReference type="HOGENOM" id="CLU_1986302_0_0_9"/>
<protein>
    <submittedName>
        <fullName evidence="1">Uncharacterized protein</fullName>
    </submittedName>
</protein>
<proteinExistence type="predicted"/>
<comment type="caution">
    <text evidence="1">The sequence shown here is derived from an EMBL/GenBank/DDBJ whole genome shotgun (WGS) entry which is preliminary data.</text>
</comment>
<evidence type="ECO:0000313" key="2">
    <source>
        <dbReference type="Proteomes" id="UP000004121"/>
    </source>
</evidence>
<sequence length="125" mass="14815">RLHSLCFLRLTSSHREFFLSLDKLYSIFKTIVAERKKKRQGSSADSFLPVESHLKIEWIIMSMKRSYHSLTMVTSFFVLSYIESDLSKHPHRNRYIEISPSEQVYREIGGTKAWGKSMLFPRKER</sequence>
<accession>C2L1H0</accession>
<dbReference type="InParanoid" id="C2L1H0"/>